<dbReference type="RefSeq" id="WP_204415174.1">
    <property type="nucleotide sequence ID" value="NZ_JAFBED010000003.1"/>
</dbReference>
<keyword evidence="2" id="KW-0489">Methyltransferase</keyword>
<evidence type="ECO:0000313" key="2">
    <source>
        <dbReference type="EMBL" id="MBM7619907.1"/>
    </source>
</evidence>
<keyword evidence="3" id="KW-1185">Reference proteome</keyword>
<gene>
    <name evidence="2" type="ORF">JOC95_001759</name>
</gene>
<name>A0ABS2NZS5_9BACI</name>
<protein>
    <submittedName>
        <fullName evidence="2">SAM-dependent methyltransferase</fullName>
    </submittedName>
</protein>
<dbReference type="EMBL" id="JAFBED010000003">
    <property type="protein sequence ID" value="MBM7619907.1"/>
    <property type="molecule type" value="Genomic_DNA"/>
</dbReference>
<dbReference type="Pfam" id="PF13847">
    <property type="entry name" value="Methyltransf_31"/>
    <property type="match status" value="1"/>
</dbReference>
<dbReference type="GO" id="GO:0008168">
    <property type="term" value="F:methyltransferase activity"/>
    <property type="evidence" value="ECO:0007669"/>
    <property type="project" value="UniProtKB-KW"/>
</dbReference>
<comment type="caution">
    <text evidence="2">The sequence shown here is derived from an EMBL/GenBank/DDBJ whole genome shotgun (WGS) entry which is preliminary data.</text>
</comment>
<feature type="domain" description="Methyltransferase" evidence="1">
    <location>
        <begin position="48"/>
        <end position="125"/>
    </location>
</feature>
<accession>A0ABS2NZS5</accession>
<keyword evidence="2" id="KW-0808">Transferase</keyword>
<dbReference type="GO" id="GO:0032259">
    <property type="term" value="P:methylation"/>
    <property type="evidence" value="ECO:0007669"/>
    <property type="project" value="UniProtKB-KW"/>
</dbReference>
<dbReference type="Proteomes" id="UP000737402">
    <property type="component" value="Unassembled WGS sequence"/>
</dbReference>
<dbReference type="CDD" id="cd02440">
    <property type="entry name" value="AdoMet_MTases"/>
    <property type="match status" value="1"/>
</dbReference>
<dbReference type="SUPFAM" id="SSF53335">
    <property type="entry name" value="S-adenosyl-L-methionine-dependent methyltransferases"/>
    <property type="match status" value="1"/>
</dbReference>
<proteinExistence type="predicted"/>
<reference evidence="2 3" key="1">
    <citation type="submission" date="2021-01" db="EMBL/GenBank/DDBJ databases">
        <title>Genomic Encyclopedia of Type Strains, Phase IV (KMG-IV): sequencing the most valuable type-strain genomes for metagenomic binning, comparative biology and taxonomic classification.</title>
        <authorList>
            <person name="Goeker M."/>
        </authorList>
    </citation>
    <scope>NUCLEOTIDE SEQUENCE [LARGE SCALE GENOMIC DNA]</scope>
    <source>
        <strain evidence="2 3">DSM 25879</strain>
    </source>
</reference>
<evidence type="ECO:0000259" key="1">
    <source>
        <dbReference type="Pfam" id="PF13847"/>
    </source>
</evidence>
<evidence type="ECO:0000313" key="3">
    <source>
        <dbReference type="Proteomes" id="UP000737402"/>
    </source>
</evidence>
<sequence>MENEDYDRLLHIHTTEELMGLHRSMMYHRYEPTPYRDLLELFGQYELKPGDRVVDYGCGKGRLNFFLHDRFGVDVVGVEMNEGFYQKALENRESYLKNRKQANSSVIEFQNCLAEEYKVRQSDNRFYFFNPFTVEIFRRVVDNILESVEQHYRNIELILYYPSEDYVYYLENHSLFEWKQEVRLRGYEGNVNERFLVYGMVY</sequence>
<dbReference type="InterPro" id="IPR025714">
    <property type="entry name" value="Methyltranfer_dom"/>
</dbReference>
<dbReference type="InterPro" id="IPR029063">
    <property type="entry name" value="SAM-dependent_MTases_sf"/>
</dbReference>
<dbReference type="Gene3D" id="3.40.50.150">
    <property type="entry name" value="Vaccinia Virus protein VP39"/>
    <property type="match status" value="1"/>
</dbReference>
<organism evidence="2 3">
    <name type="scientific">Sutcliffiella tianshenii</name>
    <dbReference type="NCBI Taxonomy" id="1463404"/>
    <lineage>
        <taxon>Bacteria</taxon>
        <taxon>Bacillati</taxon>
        <taxon>Bacillota</taxon>
        <taxon>Bacilli</taxon>
        <taxon>Bacillales</taxon>
        <taxon>Bacillaceae</taxon>
        <taxon>Sutcliffiella</taxon>
    </lineage>
</organism>